<dbReference type="STRING" id="1404245.CGLY_11220"/>
<evidence type="ECO:0000256" key="1">
    <source>
        <dbReference type="ARBA" id="ARBA00023015"/>
    </source>
</evidence>
<dbReference type="Gene3D" id="3.40.50.2300">
    <property type="match status" value="2"/>
</dbReference>
<evidence type="ECO:0000259" key="5">
    <source>
        <dbReference type="SMART" id="SM00354"/>
    </source>
</evidence>
<feature type="region of interest" description="Disordered" evidence="4">
    <location>
        <begin position="1"/>
        <end position="21"/>
    </location>
</feature>
<dbReference type="SUPFAM" id="SSF53822">
    <property type="entry name" value="Periplasmic binding protein-like I"/>
    <property type="match status" value="1"/>
</dbReference>
<dbReference type="InterPro" id="IPR000843">
    <property type="entry name" value="HTH_LacI"/>
</dbReference>
<dbReference type="Pfam" id="PF00356">
    <property type="entry name" value="LacI"/>
    <property type="match status" value="1"/>
</dbReference>
<dbReference type="InterPro" id="IPR010982">
    <property type="entry name" value="Lambda_DNA-bd_dom_sf"/>
</dbReference>
<dbReference type="Pfam" id="PF00532">
    <property type="entry name" value="Peripla_BP_1"/>
    <property type="match status" value="1"/>
</dbReference>
<sequence>MSLVIQQSRSTAAAGPHGGNTDSAAALARDFGVSRATVSYALNGKPGVSDGLRQKIIAEASRRGVRVPANELTTGGTVGMVVGDIQNPFYAELAREAVRAARDRDMEVLIANSDGDPKRVTRAASALTEAGAKGIILSTLNLDEGERVRELRNGHVPAVLLSRRIPQMEDIPFDGIDDYQAGRDLMDHVLGHGYQEIAIATGGFRSYATSRRIEGFLASAAAARITIPKNRVMSTELNIVGGDIAAEYLLAQDTLPEVVVCGADAIATGLINRLVHAGVSVPGDIAVVGFDGARGLRNPYIDLTTIVQPTHRMAVSAIQKLVELASGRRPADVQTIHSHRLHIGTTCGTHEQHESLEGEDK</sequence>
<dbReference type="InterPro" id="IPR001761">
    <property type="entry name" value="Peripla_BP/Lac1_sug-bd_dom"/>
</dbReference>
<dbReference type="AlphaFoldDB" id="X5DTT7"/>
<dbReference type="CDD" id="cd06267">
    <property type="entry name" value="PBP1_LacI_sugar_binding-like"/>
    <property type="match status" value="1"/>
</dbReference>
<dbReference type="eggNOG" id="COG1609">
    <property type="taxonomic scope" value="Bacteria"/>
</dbReference>
<name>X5DTT7_9CORY</name>
<feature type="domain" description="HTH lacI-type" evidence="5">
    <location>
        <begin position="21"/>
        <end position="87"/>
    </location>
</feature>
<accession>X5DTT7</accession>
<dbReference type="PANTHER" id="PTHR30146">
    <property type="entry name" value="LACI-RELATED TRANSCRIPTIONAL REPRESSOR"/>
    <property type="match status" value="1"/>
</dbReference>
<dbReference type="GO" id="GO:0000976">
    <property type="term" value="F:transcription cis-regulatory region binding"/>
    <property type="evidence" value="ECO:0007669"/>
    <property type="project" value="TreeGrafter"/>
</dbReference>
<dbReference type="InterPro" id="IPR028082">
    <property type="entry name" value="Peripla_BP_I"/>
</dbReference>
<dbReference type="GO" id="GO:0003700">
    <property type="term" value="F:DNA-binding transcription factor activity"/>
    <property type="evidence" value="ECO:0007669"/>
    <property type="project" value="TreeGrafter"/>
</dbReference>
<dbReference type="KEGG" id="cgy:CGLY_11220"/>
<dbReference type="Proteomes" id="UP000023703">
    <property type="component" value="Chromosome"/>
</dbReference>
<evidence type="ECO:0000256" key="2">
    <source>
        <dbReference type="ARBA" id="ARBA00023125"/>
    </source>
</evidence>
<organism evidence="6 7">
    <name type="scientific">Corynebacterium glyciniphilum AJ 3170</name>
    <dbReference type="NCBI Taxonomy" id="1404245"/>
    <lineage>
        <taxon>Bacteria</taxon>
        <taxon>Bacillati</taxon>
        <taxon>Actinomycetota</taxon>
        <taxon>Actinomycetes</taxon>
        <taxon>Mycobacteriales</taxon>
        <taxon>Corynebacteriaceae</taxon>
        <taxon>Corynebacterium</taxon>
    </lineage>
</organism>
<evidence type="ECO:0000313" key="6">
    <source>
        <dbReference type="EMBL" id="AHW64689.1"/>
    </source>
</evidence>
<evidence type="ECO:0000313" key="7">
    <source>
        <dbReference type="Proteomes" id="UP000023703"/>
    </source>
</evidence>
<keyword evidence="2" id="KW-0238">DNA-binding</keyword>
<dbReference type="SUPFAM" id="SSF47413">
    <property type="entry name" value="lambda repressor-like DNA-binding domains"/>
    <property type="match status" value="1"/>
</dbReference>
<dbReference type="SMART" id="SM00354">
    <property type="entry name" value="HTH_LACI"/>
    <property type="match status" value="1"/>
</dbReference>
<keyword evidence="1" id="KW-0805">Transcription regulation</keyword>
<dbReference type="EMBL" id="CP006842">
    <property type="protein sequence ID" value="AHW64689.1"/>
    <property type="molecule type" value="Genomic_DNA"/>
</dbReference>
<evidence type="ECO:0000256" key="4">
    <source>
        <dbReference type="SAM" id="MobiDB-lite"/>
    </source>
</evidence>
<keyword evidence="7" id="KW-1185">Reference proteome</keyword>
<feature type="compositionally biased region" description="Polar residues" evidence="4">
    <location>
        <begin position="1"/>
        <end position="11"/>
    </location>
</feature>
<keyword evidence="3" id="KW-0804">Transcription</keyword>
<dbReference type="CDD" id="cd01392">
    <property type="entry name" value="HTH_LacI"/>
    <property type="match status" value="1"/>
</dbReference>
<reference evidence="6 7" key="1">
    <citation type="journal article" date="2015" name="Int. J. Syst. Evol. Microbiol.">
        <title>Revisiting Corynebacterium glyciniphilum (ex Kubota et al., 1972) sp. nov., nom. rev., isolated from putrefied banana.</title>
        <authorList>
            <person name="Al-Dilaimi A."/>
            <person name="Bednarz H."/>
            <person name="Lomker A."/>
            <person name="Niehaus K."/>
            <person name="Kalinowski J."/>
            <person name="Ruckert C."/>
        </authorList>
    </citation>
    <scope>NUCLEOTIDE SEQUENCE [LARGE SCALE GENOMIC DNA]</scope>
    <source>
        <strain evidence="6">AJ 3170</strain>
    </source>
</reference>
<dbReference type="Gene3D" id="1.10.260.40">
    <property type="entry name" value="lambda repressor-like DNA-binding domains"/>
    <property type="match status" value="1"/>
</dbReference>
<evidence type="ECO:0000256" key="3">
    <source>
        <dbReference type="ARBA" id="ARBA00023163"/>
    </source>
</evidence>
<dbReference type="HOGENOM" id="CLU_037628_6_1_11"/>
<proteinExistence type="predicted"/>
<protein>
    <submittedName>
        <fullName evidence="6">Transcriptional regulator, LacI-family</fullName>
    </submittedName>
</protein>
<dbReference type="PANTHER" id="PTHR30146:SF109">
    <property type="entry name" value="HTH-TYPE TRANSCRIPTIONAL REGULATOR GALS"/>
    <property type="match status" value="1"/>
</dbReference>
<gene>
    <name evidence="6" type="ORF">CGLY_11220</name>
</gene>